<proteinExistence type="predicted"/>
<reference evidence="2 3" key="1">
    <citation type="submission" date="2024-09" db="EMBL/GenBank/DDBJ databases">
        <title>Chromosome-scale assembly of Riccia sorocarpa.</title>
        <authorList>
            <person name="Paukszto L."/>
        </authorList>
    </citation>
    <scope>NUCLEOTIDE SEQUENCE [LARGE SCALE GENOMIC DNA]</scope>
    <source>
        <strain evidence="2">LP-2024</strain>
        <tissue evidence="2">Aerial parts of the thallus</tissue>
    </source>
</reference>
<dbReference type="InterPro" id="IPR036691">
    <property type="entry name" value="Endo/exonu/phosph_ase_sf"/>
</dbReference>
<dbReference type="Proteomes" id="UP001633002">
    <property type="component" value="Unassembled WGS sequence"/>
</dbReference>
<feature type="compositionally biased region" description="Polar residues" evidence="1">
    <location>
        <begin position="52"/>
        <end position="65"/>
    </location>
</feature>
<dbReference type="Gene3D" id="3.60.10.10">
    <property type="entry name" value="Endonuclease/exonuclease/phosphatase"/>
    <property type="match status" value="1"/>
</dbReference>
<feature type="region of interest" description="Disordered" evidence="1">
    <location>
        <begin position="80"/>
        <end position="117"/>
    </location>
</feature>
<comment type="caution">
    <text evidence="2">The sequence shown here is derived from an EMBL/GenBank/DDBJ whole genome shotgun (WGS) entry which is preliminary data.</text>
</comment>
<feature type="compositionally biased region" description="Acidic residues" evidence="1">
    <location>
        <begin position="99"/>
        <end position="109"/>
    </location>
</feature>
<feature type="region of interest" description="Disordered" evidence="1">
    <location>
        <begin position="135"/>
        <end position="173"/>
    </location>
</feature>
<feature type="compositionally biased region" description="Polar residues" evidence="1">
    <location>
        <begin position="86"/>
        <end position="98"/>
    </location>
</feature>
<feature type="compositionally biased region" description="Polar residues" evidence="1">
    <location>
        <begin position="142"/>
        <end position="163"/>
    </location>
</feature>
<dbReference type="SUPFAM" id="SSF56219">
    <property type="entry name" value="DNase I-like"/>
    <property type="match status" value="1"/>
</dbReference>
<gene>
    <name evidence="2" type="ORF">R1sor_018150</name>
</gene>
<protein>
    <submittedName>
        <fullName evidence="2">Uncharacterized protein</fullName>
    </submittedName>
</protein>
<feature type="compositionally biased region" description="Basic and acidic residues" evidence="1">
    <location>
        <begin position="197"/>
        <end position="206"/>
    </location>
</feature>
<dbReference type="EMBL" id="JBJQOH010000001">
    <property type="protein sequence ID" value="KAL3700128.1"/>
    <property type="molecule type" value="Genomic_DNA"/>
</dbReference>
<feature type="region of interest" description="Disordered" evidence="1">
    <location>
        <begin position="187"/>
        <end position="215"/>
    </location>
</feature>
<evidence type="ECO:0000256" key="1">
    <source>
        <dbReference type="SAM" id="MobiDB-lite"/>
    </source>
</evidence>
<feature type="region of interest" description="Disordered" evidence="1">
    <location>
        <begin position="27"/>
        <end position="65"/>
    </location>
</feature>
<accession>A0ABD3I8Z2</accession>
<sequence length="356" mass="39496">MEMEDIVNVTAEETVATSADQLGFQQHAHLSGKEHDTGTEVASENSKRSTELEGNQNGKTQVERSISLVQEAQNLKAAVLSMLGGQKSSQEQSRTTGEQDNEEMQEAQDEPAPAPTVDFPLITLDTLAWCDLPEEGSEETAQHAQKQNEINPETQVDLDQQVNPPDELDPEEANGQNLEQGIVTVAPPAATGQDSLNVKENKREENSDQLAEEDAQTDMWQGWKKRWIWKRMRHASIIALQEMFAKEVDLQRTLKRVMPCSTAVVDYKENGDGDAVLLCHDSLGIVERGVSGKGYVAWVKVHTRVGTVGVLSLHAPNDSKTRREVRSWLRNLVADECWIILGDFNMVESQEDSIGP</sequence>
<evidence type="ECO:0000313" key="2">
    <source>
        <dbReference type="EMBL" id="KAL3700128.1"/>
    </source>
</evidence>
<evidence type="ECO:0000313" key="3">
    <source>
        <dbReference type="Proteomes" id="UP001633002"/>
    </source>
</evidence>
<name>A0ABD3I8Z2_9MARC</name>
<organism evidence="2 3">
    <name type="scientific">Riccia sorocarpa</name>
    <dbReference type="NCBI Taxonomy" id="122646"/>
    <lineage>
        <taxon>Eukaryota</taxon>
        <taxon>Viridiplantae</taxon>
        <taxon>Streptophyta</taxon>
        <taxon>Embryophyta</taxon>
        <taxon>Marchantiophyta</taxon>
        <taxon>Marchantiopsida</taxon>
        <taxon>Marchantiidae</taxon>
        <taxon>Marchantiales</taxon>
        <taxon>Ricciaceae</taxon>
        <taxon>Riccia</taxon>
    </lineage>
</organism>
<keyword evidence="3" id="KW-1185">Reference proteome</keyword>
<dbReference type="AlphaFoldDB" id="A0ABD3I8Z2"/>